<evidence type="ECO:0000313" key="3">
    <source>
        <dbReference type="Proteomes" id="UP000011080"/>
    </source>
</evidence>
<organism evidence="2 3">
    <name type="scientific">Bos mutus</name>
    <name type="common">wild yak</name>
    <dbReference type="NCBI Taxonomy" id="72004"/>
    <lineage>
        <taxon>Eukaryota</taxon>
        <taxon>Metazoa</taxon>
        <taxon>Chordata</taxon>
        <taxon>Craniata</taxon>
        <taxon>Vertebrata</taxon>
        <taxon>Euteleostomi</taxon>
        <taxon>Mammalia</taxon>
        <taxon>Eutheria</taxon>
        <taxon>Laurasiatheria</taxon>
        <taxon>Artiodactyla</taxon>
        <taxon>Ruminantia</taxon>
        <taxon>Pecora</taxon>
        <taxon>Bovidae</taxon>
        <taxon>Bovinae</taxon>
        <taxon>Bos</taxon>
    </lineage>
</organism>
<evidence type="ECO:0000313" key="2">
    <source>
        <dbReference type="EMBL" id="ELR48829.1"/>
    </source>
</evidence>
<dbReference type="Proteomes" id="UP000011080">
    <property type="component" value="Unassembled WGS sequence"/>
</dbReference>
<dbReference type="AlphaFoldDB" id="L8HZV0"/>
<sequence>ESLNRGGGWRGERDRTLAHHVFLALIEPNLTEREASEEEVKARRDETVVADLLVKVVYVLGAIPRAPQALSSPVVARQSPHQHDHSPGAEDDATGGQLGPTAQKRRHEERSRGWPRYGPGRKSVRGRP</sequence>
<evidence type="ECO:0000256" key="1">
    <source>
        <dbReference type="SAM" id="MobiDB-lite"/>
    </source>
</evidence>
<dbReference type="EMBL" id="JH882591">
    <property type="protein sequence ID" value="ELR48829.1"/>
    <property type="molecule type" value="Genomic_DNA"/>
</dbReference>
<proteinExistence type="predicted"/>
<feature type="region of interest" description="Disordered" evidence="1">
    <location>
        <begin position="68"/>
        <end position="128"/>
    </location>
</feature>
<accession>L8HZV0</accession>
<feature type="non-terminal residue" evidence="2">
    <location>
        <position position="1"/>
    </location>
</feature>
<protein>
    <submittedName>
        <fullName evidence="2">Uncharacterized protein</fullName>
    </submittedName>
</protein>
<name>L8HZV0_9CETA</name>
<reference evidence="2 3" key="1">
    <citation type="journal article" date="2012" name="Nat. Genet.">
        <title>The yak genome and adaptation to life at high altitude.</title>
        <authorList>
            <person name="Qiu Q."/>
            <person name="Zhang G."/>
            <person name="Ma T."/>
            <person name="Qian W."/>
            <person name="Wang J."/>
            <person name="Ye Z."/>
            <person name="Cao C."/>
            <person name="Hu Q."/>
            <person name="Kim J."/>
            <person name="Larkin D.M."/>
            <person name="Auvil L."/>
            <person name="Capitanu B."/>
            <person name="Ma J."/>
            <person name="Lewin H.A."/>
            <person name="Qian X."/>
            <person name="Lang Y."/>
            <person name="Zhou R."/>
            <person name="Wang L."/>
            <person name="Wang K."/>
            <person name="Xia J."/>
            <person name="Liao S."/>
            <person name="Pan S."/>
            <person name="Lu X."/>
            <person name="Hou H."/>
            <person name="Wang Y."/>
            <person name="Zang X."/>
            <person name="Yin Y."/>
            <person name="Ma H."/>
            <person name="Zhang J."/>
            <person name="Wang Z."/>
            <person name="Zhang Y."/>
            <person name="Zhang D."/>
            <person name="Yonezawa T."/>
            <person name="Hasegawa M."/>
            <person name="Zhong Y."/>
            <person name="Liu W."/>
            <person name="Zhang Y."/>
            <person name="Huang Z."/>
            <person name="Zhang S."/>
            <person name="Long R."/>
            <person name="Yang H."/>
            <person name="Wang J."/>
            <person name="Lenstra J.A."/>
            <person name="Cooper D.N."/>
            <person name="Wu Y."/>
            <person name="Wang J."/>
            <person name="Shi P."/>
            <person name="Wang J."/>
            <person name="Liu J."/>
        </authorList>
    </citation>
    <scope>NUCLEOTIDE SEQUENCE [LARGE SCALE GENOMIC DNA]</scope>
    <source>
        <strain evidence="3">yakQH1</strain>
    </source>
</reference>
<gene>
    <name evidence="2" type="ORF">M91_06864</name>
</gene>